<dbReference type="Gene3D" id="3.40.50.2300">
    <property type="match status" value="2"/>
</dbReference>
<dbReference type="EMBL" id="JACIIX010000001">
    <property type="protein sequence ID" value="MBB6208914.1"/>
    <property type="molecule type" value="Genomic_DNA"/>
</dbReference>
<accession>A0A7W9ZF65</accession>
<feature type="signal peptide" evidence="4">
    <location>
        <begin position="1"/>
        <end position="25"/>
    </location>
</feature>
<evidence type="ECO:0000256" key="2">
    <source>
        <dbReference type="ARBA" id="ARBA00007639"/>
    </source>
</evidence>
<comment type="subcellular location">
    <subcellularLocation>
        <location evidence="1">Cell envelope</location>
    </subcellularLocation>
</comment>
<dbReference type="CDD" id="cd06324">
    <property type="entry name" value="PBP1_ABC_sugar_binding-like"/>
    <property type="match status" value="1"/>
</dbReference>
<dbReference type="InterPro" id="IPR006311">
    <property type="entry name" value="TAT_signal"/>
</dbReference>
<protein>
    <submittedName>
        <fullName evidence="6">ABC-type sugar transport system substrate-binding protein</fullName>
    </submittedName>
</protein>
<evidence type="ECO:0000256" key="1">
    <source>
        <dbReference type="ARBA" id="ARBA00004196"/>
    </source>
</evidence>
<dbReference type="PROSITE" id="PS51318">
    <property type="entry name" value="TAT"/>
    <property type="match status" value="1"/>
</dbReference>
<dbReference type="InterPro" id="IPR028082">
    <property type="entry name" value="Peripla_BP_I"/>
</dbReference>
<dbReference type="GO" id="GO:0030246">
    <property type="term" value="F:carbohydrate binding"/>
    <property type="evidence" value="ECO:0007669"/>
    <property type="project" value="UniProtKB-ARBA"/>
</dbReference>
<evidence type="ECO:0000259" key="5">
    <source>
        <dbReference type="Pfam" id="PF13407"/>
    </source>
</evidence>
<dbReference type="RefSeq" id="WP_184260528.1">
    <property type="nucleotide sequence ID" value="NZ_JACIIX010000001.1"/>
</dbReference>
<feature type="domain" description="Periplasmic binding protein" evidence="5">
    <location>
        <begin position="39"/>
        <end position="306"/>
    </location>
</feature>
<keyword evidence="6" id="KW-0813">Transport</keyword>
<name>A0A7W9ZF65_NOVIT</name>
<keyword evidence="3 4" id="KW-0732">Signal</keyword>
<feature type="chain" id="PRO_5030786123" evidence="4">
    <location>
        <begin position="26"/>
        <end position="378"/>
    </location>
</feature>
<dbReference type="Pfam" id="PF13407">
    <property type="entry name" value="Peripla_BP_4"/>
    <property type="match status" value="1"/>
</dbReference>
<dbReference type="GO" id="GO:0030313">
    <property type="term" value="C:cell envelope"/>
    <property type="evidence" value="ECO:0007669"/>
    <property type="project" value="UniProtKB-SubCell"/>
</dbReference>
<dbReference type="Proteomes" id="UP000544872">
    <property type="component" value="Unassembled WGS sequence"/>
</dbReference>
<sequence>MITRRRFLSLTGAAGLSGLLPGAVAGVSPVRAAGRPLRIGFINPGRSDEDFWVSVGRLMGHAAARLDMTLTMTVSERSRRQYLQQASDLLRHRPDYLIAVNEEGVGPAVAELAEASGVPLFMLLNAMPFTGGNPRIGQPRYLGALLADNEQAGFVLANHLIGAARRRKPGRFLRLLALDGVQATPAAADRARGLDRALSLMPDVMLLDRLEGEWRQDVAEQRLEAALRRNADVDVIWCANDPMALGAAAAVIRRGRVPGEDVVIGGFNGSVAAQAAIAAGRMEVSMTGHLFAGALALVMLRDHADGLDFADAGGAVQSVVFGALDRRTLPDWQTRLDPANAGRLGFEQLRAAGPAGPGRKPYPFVVSGSTLSTIPVSS</sequence>
<reference evidence="6 7" key="1">
    <citation type="submission" date="2020-08" db="EMBL/GenBank/DDBJ databases">
        <title>Genomic Encyclopedia of Type Strains, Phase IV (KMG-IV): sequencing the most valuable type-strain genomes for metagenomic binning, comparative biology and taxonomic classification.</title>
        <authorList>
            <person name="Goeker M."/>
        </authorList>
    </citation>
    <scope>NUCLEOTIDE SEQUENCE [LARGE SCALE GENOMIC DNA]</scope>
    <source>
        <strain evidence="6 7">DSM 11590</strain>
    </source>
</reference>
<gene>
    <name evidence="6" type="ORF">FHS48_000295</name>
</gene>
<organism evidence="6 7">
    <name type="scientific">Novispirillum itersonii</name>
    <name type="common">Aquaspirillum itersonii</name>
    <dbReference type="NCBI Taxonomy" id="189"/>
    <lineage>
        <taxon>Bacteria</taxon>
        <taxon>Pseudomonadati</taxon>
        <taxon>Pseudomonadota</taxon>
        <taxon>Alphaproteobacteria</taxon>
        <taxon>Rhodospirillales</taxon>
        <taxon>Novispirillaceae</taxon>
        <taxon>Novispirillum</taxon>
    </lineage>
</organism>
<dbReference type="InterPro" id="IPR025997">
    <property type="entry name" value="SBP_2_dom"/>
</dbReference>
<dbReference type="SUPFAM" id="SSF53822">
    <property type="entry name" value="Periplasmic binding protein-like I"/>
    <property type="match status" value="1"/>
</dbReference>
<dbReference type="AlphaFoldDB" id="A0A7W9ZF65"/>
<comment type="caution">
    <text evidence="6">The sequence shown here is derived from an EMBL/GenBank/DDBJ whole genome shotgun (WGS) entry which is preliminary data.</text>
</comment>
<evidence type="ECO:0000256" key="4">
    <source>
        <dbReference type="SAM" id="SignalP"/>
    </source>
</evidence>
<evidence type="ECO:0000313" key="7">
    <source>
        <dbReference type="Proteomes" id="UP000544872"/>
    </source>
</evidence>
<evidence type="ECO:0000313" key="6">
    <source>
        <dbReference type="EMBL" id="MBB6208914.1"/>
    </source>
</evidence>
<keyword evidence="7" id="KW-1185">Reference proteome</keyword>
<dbReference type="PANTHER" id="PTHR46847">
    <property type="entry name" value="D-ALLOSE-BINDING PERIPLASMIC PROTEIN-RELATED"/>
    <property type="match status" value="1"/>
</dbReference>
<evidence type="ECO:0000256" key="3">
    <source>
        <dbReference type="ARBA" id="ARBA00022729"/>
    </source>
</evidence>
<proteinExistence type="inferred from homology"/>
<comment type="similarity">
    <text evidence="2">Belongs to the bacterial solute-binding protein 2 family.</text>
</comment>
<keyword evidence="6" id="KW-0762">Sugar transport</keyword>
<dbReference type="PANTHER" id="PTHR46847:SF2">
    <property type="entry name" value="ABC TRANSPORTER SUGAR-BINDING PROTEIN"/>
    <property type="match status" value="1"/>
</dbReference>